<keyword evidence="1" id="KW-0812">Transmembrane</keyword>
<dbReference type="Proteomes" id="UP000638981">
    <property type="component" value="Unassembled WGS sequence"/>
</dbReference>
<dbReference type="EMBL" id="BMYJ01000001">
    <property type="protein sequence ID" value="GHC46875.1"/>
    <property type="molecule type" value="Genomic_DNA"/>
</dbReference>
<proteinExistence type="predicted"/>
<dbReference type="AlphaFoldDB" id="A0A918TG12"/>
<reference evidence="2" key="2">
    <citation type="submission" date="2020-09" db="EMBL/GenBank/DDBJ databases">
        <authorList>
            <person name="Sun Q."/>
            <person name="Kim S."/>
        </authorList>
    </citation>
    <scope>NUCLEOTIDE SEQUENCE</scope>
    <source>
        <strain evidence="2">KCTC 23310</strain>
    </source>
</reference>
<accession>A0A918TG12</accession>
<feature type="transmembrane region" description="Helical" evidence="1">
    <location>
        <begin position="225"/>
        <end position="254"/>
    </location>
</feature>
<protein>
    <submittedName>
        <fullName evidence="2">Uncharacterized protein</fullName>
    </submittedName>
</protein>
<evidence type="ECO:0000256" key="1">
    <source>
        <dbReference type="SAM" id="Phobius"/>
    </source>
</evidence>
<feature type="transmembrane region" description="Helical" evidence="1">
    <location>
        <begin position="260"/>
        <end position="278"/>
    </location>
</feature>
<organism evidence="2 3">
    <name type="scientific">Neogemmobacter tilapiae</name>
    <dbReference type="NCBI Taxonomy" id="875041"/>
    <lineage>
        <taxon>Bacteria</taxon>
        <taxon>Pseudomonadati</taxon>
        <taxon>Pseudomonadota</taxon>
        <taxon>Alphaproteobacteria</taxon>
        <taxon>Rhodobacterales</taxon>
        <taxon>Paracoccaceae</taxon>
        <taxon>Neogemmobacter</taxon>
    </lineage>
</organism>
<keyword evidence="1" id="KW-0472">Membrane</keyword>
<feature type="transmembrane region" description="Helical" evidence="1">
    <location>
        <begin position="31"/>
        <end position="59"/>
    </location>
</feature>
<gene>
    <name evidence="2" type="ORF">GCM10007315_05830</name>
</gene>
<evidence type="ECO:0000313" key="3">
    <source>
        <dbReference type="Proteomes" id="UP000638981"/>
    </source>
</evidence>
<keyword evidence="3" id="KW-1185">Reference proteome</keyword>
<sequence>MQTVGAGALKANWDFNLGEALGLMRLTAPFLLFRIVVYFGVTVALILTTGVGAGLGWTIGAFGEDEFQTGAVFWGSFAGFGLTAGVVFFLRNYLLYLVKAGHIAVMIELMEDRVIPGGQDQVRYAWKIVGERFGQASSLFGLDQLIKGILGVITGLIEGILSLFPIPGVEQAAGALRAFLKIAVGLVDEVILGHLMRIHSENPWRDSQDALVLYAQNAKPMMVNAAWLTLFTWILSFFVFLVMLAPAAFVVWILPGTWSAGGFVFALVFAWAVKSALIEPFAIACMLQVFFKVTAGQQPDAAWRAKLDGATDKFRALGQRAAVWSGARPDGWLSRLNGGKL</sequence>
<reference evidence="2" key="1">
    <citation type="journal article" date="2014" name="Int. J. Syst. Evol. Microbiol.">
        <title>Complete genome sequence of Corynebacterium casei LMG S-19264T (=DSM 44701T), isolated from a smear-ripened cheese.</title>
        <authorList>
            <consortium name="US DOE Joint Genome Institute (JGI-PGF)"/>
            <person name="Walter F."/>
            <person name="Albersmeier A."/>
            <person name="Kalinowski J."/>
            <person name="Ruckert C."/>
        </authorList>
    </citation>
    <scope>NUCLEOTIDE SEQUENCE</scope>
    <source>
        <strain evidence="2">KCTC 23310</strain>
    </source>
</reference>
<name>A0A918TG12_9RHOB</name>
<evidence type="ECO:0000313" key="2">
    <source>
        <dbReference type="EMBL" id="GHC46875.1"/>
    </source>
</evidence>
<keyword evidence="1" id="KW-1133">Transmembrane helix</keyword>
<feature type="transmembrane region" description="Helical" evidence="1">
    <location>
        <begin position="71"/>
        <end position="90"/>
    </location>
</feature>
<comment type="caution">
    <text evidence="2">The sequence shown here is derived from an EMBL/GenBank/DDBJ whole genome shotgun (WGS) entry which is preliminary data.</text>
</comment>